<evidence type="ECO:0000256" key="1">
    <source>
        <dbReference type="SAM" id="MobiDB-lite"/>
    </source>
</evidence>
<dbReference type="AlphaFoldDB" id="A0A5B7FVT9"/>
<dbReference type="EMBL" id="VSRR010008274">
    <property type="protein sequence ID" value="MPC48424.1"/>
    <property type="molecule type" value="Genomic_DNA"/>
</dbReference>
<reference evidence="2 3" key="1">
    <citation type="submission" date="2019-05" db="EMBL/GenBank/DDBJ databases">
        <title>Another draft genome of Portunus trituberculatus and its Hox gene families provides insights of decapod evolution.</title>
        <authorList>
            <person name="Jeong J.-H."/>
            <person name="Song I."/>
            <person name="Kim S."/>
            <person name="Choi T."/>
            <person name="Kim D."/>
            <person name="Ryu S."/>
            <person name="Kim W."/>
        </authorList>
    </citation>
    <scope>NUCLEOTIDE SEQUENCE [LARGE SCALE GENOMIC DNA]</scope>
    <source>
        <tissue evidence="2">Muscle</tissue>
    </source>
</reference>
<feature type="compositionally biased region" description="Pro residues" evidence="1">
    <location>
        <begin position="62"/>
        <end position="74"/>
    </location>
</feature>
<evidence type="ECO:0000313" key="3">
    <source>
        <dbReference type="Proteomes" id="UP000324222"/>
    </source>
</evidence>
<protein>
    <submittedName>
        <fullName evidence="2">Uncharacterized protein</fullName>
    </submittedName>
</protein>
<evidence type="ECO:0000313" key="2">
    <source>
        <dbReference type="EMBL" id="MPC48424.1"/>
    </source>
</evidence>
<keyword evidence="3" id="KW-1185">Reference proteome</keyword>
<name>A0A5B7FVT9_PORTR</name>
<proteinExistence type="predicted"/>
<feature type="compositionally biased region" description="Gly residues" evidence="1">
    <location>
        <begin position="87"/>
        <end position="99"/>
    </location>
</feature>
<organism evidence="2 3">
    <name type="scientific">Portunus trituberculatus</name>
    <name type="common">Swimming crab</name>
    <name type="synonym">Neptunus trituberculatus</name>
    <dbReference type="NCBI Taxonomy" id="210409"/>
    <lineage>
        <taxon>Eukaryota</taxon>
        <taxon>Metazoa</taxon>
        <taxon>Ecdysozoa</taxon>
        <taxon>Arthropoda</taxon>
        <taxon>Crustacea</taxon>
        <taxon>Multicrustacea</taxon>
        <taxon>Malacostraca</taxon>
        <taxon>Eumalacostraca</taxon>
        <taxon>Eucarida</taxon>
        <taxon>Decapoda</taxon>
        <taxon>Pleocyemata</taxon>
        <taxon>Brachyura</taxon>
        <taxon>Eubrachyura</taxon>
        <taxon>Portunoidea</taxon>
        <taxon>Portunidae</taxon>
        <taxon>Portuninae</taxon>
        <taxon>Portunus</taxon>
    </lineage>
</organism>
<feature type="region of interest" description="Disordered" evidence="1">
    <location>
        <begin position="55"/>
        <end position="99"/>
    </location>
</feature>
<comment type="caution">
    <text evidence="2">The sequence shown here is derived from an EMBL/GenBank/DDBJ whole genome shotgun (WGS) entry which is preliminary data.</text>
</comment>
<sequence length="99" mass="10475">MGEGSPYPAPRPPLHTRPRIAPNLLISCVNTAYCKLRTSQVSILMNFIERTLKHDEGVTTLPSPPPTSRPPSAPAVPTESVLPHCGTGRGGVQHTGGEA</sequence>
<gene>
    <name evidence="2" type="ORF">E2C01_042196</name>
</gene>
<dbReference type="Proteomes" id="UP000324222">
    <property type="component" value="Unassembled WGS sequence"/>
</dbReference>
<accession>A0A5B7FVT9</accession>